<gene>
    <name evidence="3" type="ORF">FH607_021810</name>
</gene>
<protein>
    <submittedName>
        <fullName evidence="3">ATP-binding protein</fullName>
    </submittedName>
</protein>
<keyword evidence="1" id="KW-0808">Transferase</keyword>
<dbReference type="GO" id="GO:0004674">
    <property type="term" value="F:protein serine/threonine kinase activity"/>
    <property type="evidence" value="ECO:0007669"/>
    <property type="project" value="UniProtKB-KW"/>
</dbReference>
<keyword evidence="3" id="KW-0547">Nucleotide-binding</keyword>
<dbReference type="PANTHER" id="PTHR35526">
    <property type="entry name" value="ANTI-SIGMA-F FACTOR RSBW-RELATED"/>
    <property type="match status" value="1"/>
</dbReference>
<proteinExistence type="predicted"/>
<dbReference type="CDD" id="cd16936">
    <property type="entry name" value="HATPase_RsbW-like"/>
    <property type="match status" value="1"/>
</dbReference>
<organism evidence="3 4">
    <name type="scientific">Streptomyces mimosae</name>
    <dbReference type="NCBI Taxonomy" id="2586635"/>
    <lineage>
        <taxon>Bacteria</taxon>
        <taxon>Bacillati</taxon>
        <taxon>Actinomycetota</taxon>
        <taxon>Actinomycetes</taxon>
        <taxon>Kitasatosporales</taxon>
        <taxon>Streptomycetaceae</taxon>
        <taxon>Streptomyces</taxon>
    </lineage>
</organism>
<dbReference type="Pfam" id="PF13581">
    <property type="entry name" value="HATPase_c_2"/>
    <property type="match status" value="1"/>
</dbReference>
<keyword evidence="4" id="KW-1185">Reference proteome</keyword>
<evidence type="ECO:0000259" key="2">
    <source>
        <dbReference type="Pfam" id="PF13581"/>
    </source>
</evidence>
<dbReference type="InterPro" id="IPR036890">
    <property type="entry name" value="HATPase_C_sf"/>
</dbReference>
<dbReference type="Gene3D" id="3.30.565.10">
    <property type="entry name" value="Histidine kinase-like ATPase, C-terminal domain"/>
    <property type="match status" value="1"/>
</dbReference>
<keyword evidence="1" id="KW-0723">Serine/threonine-protein kinase</keyword>
<dbReference type="RefSeq" id="WP_139671225.1">
    <property type="nucleotide sequence ID" value="NZ_VDLY02000015.1"/>
</dbReference>
<dbReference type="EMBL" id="VDLY02000015">
    <property type="protein sequence ID" value="KAB8162137.1"/>
    <property type="molecule type" value="Genomic_DNA"/>
</dbReference>
<dbReference type="GO" id="GO:0005524">
    <property type="term" value="F:ATP binding"/>
    <property type="evidence" value="ECO:0007669"/>
    <property type="project" value="UniProtKB-KW"/>
</dbReference>
<name>A0A5N6A060_9ACTN</name>
<accession>A0A5N6A060</accession>
<evidence type="ECO:0000313" key="4">
    <source>
        <dbReference type="Proteomes" id="UP000314251"/>
    </source>
</evidence>
<dbReference type="AlphaFoldDB" id="A0A5N6A060"/>
<dbReference type="InterPro" id="IPR050267">
    <property type="entry name" value="Anti-sigma-factor_SerPK"/>
</dbReference>
<comment type="caution">
    <text evidence="3">The sequence shown here is derived from an EMBL/GenBank/DDBJ whole genome shotgun (WGS) entry which is preliminary data.</text>
</comment>
<dbReference type="SUPFAM" id="SSF55874">
    <property type="entry name" value="ATPase domain of HSP90 chaperone/DNA topoisomerase II/histidine kinase"/>
    <property type="match status" value="1"/>
</dbReference>
<dbReference type="Proteomes" id="UP000314251">
    <property type="component" value="Unassembled WGS sequence"/>
</dbReference>
<keyword evidence="1" id="KW-0418">Kinase</keyword>
<dbReference type="InterPro" id="IPR003594">
    <property type="entry name" value="HATPase_dom"/>
</dbReference>
<dbReference type="OrthoDB" id="4301723at2"/>
<evidence type="ECO:0000313" key="3">
    <source>
        <dbReference type="EMBL" id="KAB8162137.1"/>
    </source>
</evidence>
<sequence length="141" mass="15585">MSVVAPITDEQGVYGWQLTARVRDIERWRAIAGAVVSRLGGDAEAVELARLGVSELLCNVVKHVAHDPRCRLKITREGERIRVSVNDRSSREPKAAVPDWSSESGRGLWLLGQMAEEWGYSPAGEGKSVWFRFPVAGQRAT</sequence>
<evidence type="ECO:0000256" key="1">
    <source>
        <dbReference type="ARBA" id="ARBA00022527"/>
    </source>
</evidence>
<dbReference type="PANTHER" id="PTHR35526:SF3">
    <property type="entry name" value="ANTI-SIGMA-F FACTOR RSBW"/>
    <property type="match status" value="1"/>
</dbReference>
<keyword evidence="3" id="KW-0067">ATP-binding</keyword>
<reference evidence="3" key="1">
    <citation type="submission" date="2019-10" db="EMBL/GenBank/DDBJ databases">
        <title>Nonomuraea sp. nov., isolated from Phyllanthus amarus.</title>
        <authorList>
            <person name="Klykleung N."/>
            <person name="Tanasupawat S."/>
        </authorList>
    </citation>
    <scope>NUCLEOTIDE SEQUENCE [LARGE SCALE GENOMIC DNA]</scope>
    <source>
        <strain evidence="3">3MP-10</strain>
    </source>
</reference>
<feature type="domain" description="Histidine kinase/HSP90-like ATPase" evidence="2">
    <location>
        <begin position="19"/>
        <end position="132"/>
    </location>
</feature>